<dbReference type="SUPFAM" id="SSF48179">
    <property type="entry name" value="6-phosphogluconate dehydrogenase C-terminal domain-like"/>
    <property type="match status" value="1"/>
</dbReference>
<evidence type="ECO:0000259" key="11">
    <source>
        <dbReference type="Pfam" id="PF14748"/>
    </source>
</evidence>
<keyword evidence="6 8" id="KW-0521">NADP</keyword>
<dbReference type="InterPro" id="IPR053790">
    <property type="entry name" value="P5CR-like_CS"/>
</dbReference>
<keyword evidence="5 9" id="KW-0641">Proline biosynthesis</keyword>
<dbReference type="Pfam" id="PF03807">
    <property type="entry name" value="F420_oxidored"/>
    <property type="match status" value="1"/>
</dbReference>
<dbReference type="GO" id="GO:0004735">
    <property type="term" value="F:pyrroline-5-carboxylate reductase activity"/>
    <property type="evidence" value="ECO:0007669"/>
    <property type="project" value="UniProtKB-EC"/>
</dbReference>
<dbReference type="InterPro" id="IPR000304">
    <property type="entry name" value="Pyrroline-COOH_reductase"/>
</dbReference>
<protein>
    <recommendedName>
        <fullName evidence="9">Pyrroline-5-carboxylate reductase</fullName>
        <ecNumber evidence="9">1.5.1.2</ecNumber>
    </recommendedName>
</protein>
<comment type="similarity">
    <text evidence="2 9">Belongs to the pyrroline-5-carboxylate reductase family.</text>
</comment>
<comment type="caution">
    <text evidence="12">The sequence shown here is derived from an EMBL/GenBank/DDBJ whole genome shotgun (WGS) entry which is preliminary data.</text>
</comment>
<comment type="pathway">
    <text evidence="1 9">Amino-acid biosynthesis; L-proline biosynthesis; L-proline from L-glutamate 5-semialdehyde: step 1/1.</text>
</comment>
<evidence type="ECO:0000256" key="4">
    <source>
        <dbReference type="ARBA" id="ARBA00022605"/>
    </source>
</evidence>
<organism evidence="12 13">
    <name type="scientific">Coniochaeta hoffmannii</name>
    <dbReference type="NCBI Taxonomy" id="91930"/>
    <lineage>
        <taxon>Eukaryota</taxon>
        <taxon>Fungi</taxon>
        <taxon>Dikarya</taxon>
        <taxon>Ascomycota</taxon>
        <taxon>Pezizomycotina</taxon>
        <taxon>Sordariomycetes</taxon>
        <taxon>Sordariomycetidae</taxon>
        <taxon>Coniochaetales</taxon>
        <taxon>Coniochaetaceae</taxon>
        <taxon>Coniochaeta</taxon>
    </lineage>
</organism>
<evidence type="ECO:0000256" key="6">
    <source>
        <dbReference type="ARBA" id="ARBA00022857"/>
    </source>
</evidence>
<evidence type="ECO:0000256" key="9">
    <source>
        <dbReference type="RuleBase" id="RU003903"/>
    </source>
</evidence>
<keyword evidence="7 9" id="KW-0560">Oxidoreductase</keyword>
<evidence type="ECO:0000256" key="3">
    <source>
        <dbReference type="ARBA" id="ARBA00022490"/>
    </source>
</evidence>
<dbReference type="InterPro" id="IPR008927">
    <property type="entry name" value="6-PGluconate_DH-like_C_sf"/>
</dbReference>
<dbReference type="HAMAP" id="MF_01925">
    <property type="entry name" value="P5C_reductase"/>
    <property type="match status" value="1"/>
</dbReference>
<feature type="domain" description="Pyrroline-5-carboxylate reductase catalytic N-terminal" evidence="10">
    <location>
        <begin position="9"/>
        <end position="107"/>
    </location>
</feature>
<reference evidence="12" key="1">
    <citation type="submission" date="2022-07" db="EMBL/GenBank/DDBJ databases">
        <title>Fungi with potential for degradation of polypropylene.</title>
        <authorList>
            <person name="Gostincar C."/>
        </authorList>
    </citation>
    <scope>NUCLEOTIDE SEQUENCE</scope>
    <source>
        <strain evidence="12">EXF-13287</strain>
    </source>
</reference>
<dbReference type="PANTHER" id="PTHR11645">
    <property type="entry name" value="PYRROLINE-5-CARBOXYLATE REDUCTASE"/>
    <property type="match status" value="1"/>
</dbReference>
<dbReference type="SUPFAM" id="SSF51735">
    <property type="entry name" value="NAD(P)-binding Rossmann-fold domains"/>
    <property type="match status" value="1"/>
</dbReference>
<dbReference type="AlphaFoldDB" id="A0AA38R7H2"/>
<dbReference type="NCBIfam" id="TIGR00112">
    <property type="entry name" value="proC"/>
    <property type="match status" value="1"/>
</dbReference>
<dbReference type="Pfam" id="PF14748">
    <property type="entry name" value="P5CR_dimer"/>
    <property type="match status" value="1"/>
</dbReference>
<dbReference type="FunFam" id="3.40.50.720:FF:000105">
    <property type="entry name" value="Pyrroline-5-carboxylate reductase"/>
    <property type="match status" value="1"/>
</dbReference>
<dbReference type="InterPro" id="IPR028939">
    <property type="entry name" value="P5C_Rdtase_cat_N"/>
</dbReference>
<evidence type="ECO:0000313" key="13">
    <source>
        <dbReference type="Proteomes" id="UP001174691"/>
    </source>
</evidence>
<proteinExistence type="inferred from homology"/>
<evidence type="ECO:0000256" key="7">
    <source>
        <dbReference type="ARBA" id="ARBA00023002"/>
    </source>
</evidence>
<sequence length="283" mass="29735">MTNIQSRHLAFIGGGNMATAIISGLLSQNSTPPQNITVSEPWDVNRDKISSKYGVRTTTSNAEAASGADVLVLAVKPQVAKDVCRELASSWGEKEKSTLPLVVSIVAGVTMGSLRAWLGEGPRLVRVMPNTPALVGEGASGAYAGEGVGEEDRELVTLLLGAFSKVTEWVEREELIDVVTGLSGSGPAYFFALVEHMVSSATALGMPRDQAERLAKQTCFGAGKMLVSQSESPAQLRINVTSPKGTTEAALKSFNESGFDGIVDKAVKAAVDRAEELGKVLGE</sequence>
<feature type="binding site" evidence="8">
    <location>
        <begin position="12"/>
        <end position="17"/>
    </location>
    <ligand>
        <name>NADP(+)</name>
        <dbReference type="ChEBI" id="CHEBI:58349"/>
    </ligand>
</feature>
<keyword evidence="3" id="KW-0963">Cytoplasm</keyword>
<keyword evidence="13" id="KW-1185">Reference proteome</keyword>
<dbReference type="PIRSF" id="PIRSF000193">
    <property type="entry name" value="Pyrrol-5-carb_rd"/>
    <property type="match status" value="1"/>
</dbReference>
<evidence type="ECO:0000256" key="5">
    <source>
        <dbReference type="ARBA" id="ARBA00022650"/>
    </source>
</evidence>
<dbReference type="PROSITE" id="PS00521">
    <property type="entry name" value="P5CR"/>
    <property type="match status" value="1"/>
</dbReference>
<evidence type="ECO:0000313" key="12">
    <source>
        <dbReference type="EMBL" id="KAJ9131696.1"/>
    </source>
</evidence>
<dbReference type="FunFam" id="1.10.3730.10:FF:000001">
    <property type="entry name" value="Pyrroline-5-carboxylate reductase"/>
    <property type="match status" value="1"/>
</dbReference>
<feature type="binding site" evidence="8">
    <location>
        <begin position="74"/>
        <end position="77"/>
    </location>
    <ligand>
        <name>NADP(+)</name>
        <dbReference type="ChEBI" id="CHEBI:58349"/>
    </ligand>
</feature>
<evidence type="ECO:0000256" key="1">
    <source>
        <dbReference type="ARBA" id="ARBA00005205"/>
    </source>
</evidence>
<dbReference type="EMBL" id="JANBVN010000233">
    <property type="protein sequence ID" value="KAJ9131696.1"/>
    <property type="molecule type" value="Genomic_DNA"/>
</dbReference>
<evidence type="ECO:0000259" key="10">
    <source>
        <dbReference type="Pfam" id="PF03807"/>
    </source>
</evidence>
<gene>
    <name evidence="12" type="ORF">NKR19_g9504</name>
</gene>
<dbReference type="EC" id="1.5.1.2" evidence="9"/>
<dbReference type="InterPro" id="IPR036291">
    <property type="entry name" value="NAD(P)-bd_dom_sf"/>
</dbReference>
<accession>A0AA38R7H2</accession>
<evidence type="ECO:0000256" key="8">
    <source>
        <dbReference type="PIRSR" id="PIRSR000193-1"/>
    </source>
</evidence>
<dbReference type="GO" id="GO:0055129">
    <property type="term" value="P:L-proline biosynthetic process"/>
    <property type="evidence" value="ECO:0007669"/>
    <property type="project" value="TreeGrafter"/>
</dbReference>
<dbReference type="PANTHER" id="PTHR11645:SF0">
    <property type="entry name" value="PYRROLINE-5-CARBOXYLATE REDUCTASE 3"/>
    <property type="match status" value="1"/>
</dbReference>
<evidence type="ECO:0000256" key="2">
    <source>
        <dbReference type="ARBA" id="ARBA00005525"/>
    </source>
</evidence>
<feature type="domain" description="Pyrroline-5-carboxylate reductase dimerisation" evidence="11">
    <location>
        <begin position="173"/>
        <end position="277"/>
    </location>
</feature>
<name>A0AA38R7H2_9PEZI</name>
<keyword evidence="4 9" id="KW-0028">Amino-acid biosynthesis</keyword>
<feature type="binding site" evidence="8">
    <location>
        <position position="61"/>
    </location>
    <ligand>
        <name>NADPH</name>
        <dbReference type="ChEBI" id="CHEBI:57783"/>
    </ligand>
</feature>
<dbReference type="Gene3D" id="3.40.50.720">
    <property type="entry name" value="NAD(P)-binding Rossmann-like Domain"/>
    <property type="match status" value="1"/>
</dbReference>
<dbReference type="Proteomes" id="UP001174691">
    <property type="component" value="Unassembled WGS sequence"/>
</dbReference>
<dbReference type="Gene3D" id="1.10.3730.10">
    <property type="entry name" value="ProC C-terminal domain-like"/>
    <property type="match status" value="1"/>
</dbReference>
<comment type="catalytic activity">
    <reaction evidence="9">
        <text>L-proline + NADP(+) = (S)-1-pyrroline-5-carboxylate + NADPH + 2 H(+)</text>
        <dbReference type="Rhea" id="RHEA:14109"/>
        <dbReference type="ChEBI" id="CHEBI:15378"/>
        <dbReference type="ChEBI" id="CHEBI:17388"/>
        <dbReference type="ChEBI" id="CHEBI:57783"/>
        <dbReference type="ChEBI" id="CHEBI:58349"/>
        <dbReference type="ChEBI" id="CHEBI:60039"/>
        <dbReference type="EC" id="1.5.1.2"/>
    </reaction>
</comment>
<dbReference type="InterPro" id="IPR029036">
    <property type="entry name" value="P5CR_dimer"/>
</dbReference>